<name>A0A8J3PZY7_9ACTN</name>
<sequence length="182" mass="18582">MPPPLSVTSPPPSMTTRALELRTFAVALMAIVTGSGPQEKVITPPAATAATTAFDVQLPGVPVPTTRVGREVSTGLASAGTAARPLGLPAVNGGRRGFTRVRDDRGSRYASGVGAGLWLAPGSGLGPPAATAWVAADGPGFNATQPHTPITRTSVTRRTAPCLSRIGRCYCDTPGPIVTFVR</sequence>
<accession>A0A8J3PZY7</accession>
<protein>
    <submittedName>
        <fullName evidence="1">Uncharacterized protein</fullName>
    </submittedName>
</protein>
<dbReference type="EMBL" id="BONV01000048">
    <property type="protein sequence ID" value="GIG84197.1"/>
    <property type="molecule type" value="Genomic_DNA"/>
</dbReference>
<evidence type="ECO:0000313" key="2">
    <source>
        <dbReference type="Proteomes" id="UP000630097"/>
    </source>
</evidence>
<dbReference type="Proteomes" id="UP000630097">
    <property type="component" value="Unassembled WGS sequence"/>
</dbReference>
<proteinExistence type="predicted"/>
<dbReference type="AlphaFoldDB" id="A0A8J3PZY7"/>
<evidence type="ECO:0000313" key="1">
    <source>
        <dbReference type="EMBL" id="GIG84197.1"/>
    </source>
</evidence>
<organism evidence="1 2">
    <name type="scientific">Planotetraspora kaengkrachanensis</name>
    <dbReference type="NCBI Taxonomy" id="575193"/>
    <lineage>
        <taxon>Bacteria</taxon>
        <taxon>Bacillati</taxon>
        <taxon>Actinomycetota</taxon>
        <taxon>Actinomycetes</taxon>
        <taxon>Streptosporangiales</taxon>
        <taxon>Streptosporangiaceae</taxon>
        <taxon>Planotetraspora</taxon>
    </lineage>
</organism>
<gene>
    <name evidence="1" type="ORF">Pka01_73240</name>
</gene>
<reference evidence="1 2" key="1">
    <citation type="submission" date="2021-01" db="EMBL/GenBank/DDBJ databases">
        <title>Whole genome shotgun sequence of Planotetraspora kaengkrachanensis NBRC 104272.</title>
        <authorList>
            <person name="Komaki H."/>
            <person name="Tamura T."/>
        </authorList>
    </citation>
    <scope>NUCLEOTIDE SEQUENCE [LARGE SCALE GENOMIC DNA]</scope>
    <source>
        <strain evidence="1 2">NBRC 104272</strain>
    </source>
</reference>
<comment type="caution">
    <text evidence="1">The sequence shown here is derived from an EMBL/GenBank/DDBJ whole genome shotgun (WGS) entry which is preliminary data.</text>
</comment>
<keyword evidence="2" id="KW-1185">Reference proteome</keyword>